<dbReference type="InterPro" id="IPR036465">
    <property type="entry name" value="vWFA_dom_sf"/>
</dbReference>
<sequence>MMDVRTANQSQTPGQNSMIRASPPGPFYSPLPSFQQLSLGSPSDHTSCYNNLHVSNQGFHGDLSTLLPRKNTNNNIIYSNNADHTVRQISPDAHLPSMVPVSSQGRNIPPCSLPVMHEEMQHCKPEQMSLYSPHSPYQAISPPFSPPYVQQSSLNGPQSPLQKHLPFSPLSFGHCVNERNPQSPQPAFERTHAESSVSAGSIYNHAALPSSLIQQQPQCTLSPHSTGIISDFISNTAQDRIITQSPISESRYGLDPELLPSAVKVMAEDRAEWEGKVFISEPFSPLPPLATTSCIVEDRGNASPFAIRSTSYCVPCEGQAVLLSRLPVGALITPLTKQNAGEMPLAMCKESECVAGCGWCGASMCSAMVWQDCGQRFYCPFCGKLSEVPWQHYQPTKGVDGVRVDKDRRPELSMGSYEILNSHKGEPAALLLAIDVSASALRGGHLEFVAQQIHTLLTSLNREEGDALSDVRVGLMTYDSRIHLYNLSPALSRPHMLVITETEDLELPVREGLLVSLKDCIDSIGSVLQLIPQFSSDCDDSSGVPMELPVKAGLAVLQALNCPGKLLIFHTAPLIEMGHTNTSSGFFGSHRPKSIFQPSDAAISLAKECIHQGCGVHLFALSQQDVGGAWPGHIPYLTGGALHMYSHLQGELDRERFITDIKRTVETDTGYKAELRIFVSKDLRVSGSYGLFIPGPSPGRVAVATIDWQTTLAVELAHSRALDETRGVAIQAVLSYSTQTGDMRTRVHTLTLRCSRQLQDTFRHYQAQTLLSFYCKKMYCAVLERPLQELREELQTEATEALASYRKHCCSASVSAGQLVLPQHLRALPVYINSLRKSEVLLPGLRSSVHQRMQQRCQVLSMDTCSTTTHFYPLLLPLPLSVEPSNPPNPEEALRCCGASLEPRGLYLVHAPLTLLLWVGTQVPTSTLVELFNISCFSSLPSGETKLPALENPLSIRIRSLINTLNSRAPCTRKLWVVKQGDTCEEALQRHLVEDKSPNGGASYADFLYHLHINSVRMLQ</sequence>
<dbReference type="Gene3D" id="1.20.120.730">
    <property type="entry name" value="Sec23/Sec24 helical domain"/>
    <property type="match status" value="1"/>
</dbReference>
<dbReference type="InterPro" id="IPR029006">
    <property type="entry name" value="ADF-H/Gelsolin-like_dom_sf"/>
</dbReference>
<dbReference type="InterPro" id="IPR036174">
    <property type="entry name" value="Znf_Sec23_Sec24_sf"/>
</dbReference>
<dbReference type="InterPro" id="IPR050550">
    <property type="entry name" value="SEC23_SEC24_subfamily"/>
</dbReference>
<dbReference type="PANTHER" id="PTHR13803:SF29">
    <property type="entry name" value="PROTEIN TRANSPORT PROTEIN SEC24C"/>
    <property type="match status" value="1"/>
</dbReference>
<dbReference type="GO" id="GO:0005789">
    <property type="term" value="C:endoplasmic reticulum membrane"/>
    <property type="evidence" value="ECO:0007669"/>
    <property type="project" value="UniProtKB-SubCell"/>
</dbReference>
<evidence type="ECO:0000313" key="9">
    <source>
        <dbReference type="Proteomes" id="UP000265040"/>
    </source>
</evidence>
<evidence type="ECO:0000259" key="5">
    <source>
        <dbReference type="Pfam" id="PF04811"/>
    </source>
</evidence>
<evidence type="ECO:0000259" key="6">
    <source>
        <dbReference type="Pfam" id="PF04815"/>
    </source>
</evidence>
<dbReference type="GO" id="GO:0006886">
    <property type="term" value="P:intracellular protein transport"/>
    <property type="evidence" value="ECO:0007669"/>
    <property type="project" value="InterPro"/>
</dbReference>
<dbReference type="GO" id="GO:0070971">
    <property type="term" value="C:endoplasmic reticulum exit site"/>
    <property type="evidence" value="ECO:0007669"/>
    <property type="project" value="TreeGrafter"/>
</dbReference>
<feature type="domain" description="Sec23/Sec24 trunk" evidence="5">
    <location>
        <begin position="427"/>
        <end position="665"/>
    </location>
</feature>
<evidence type="ECO:0000256" key="3">
    <source>
        <dbReference type="ARBA" id="ARBA00023329"/>
    </source>
</evidence>
<dbReference type="Gene3D" id="3.40.20.10">
    <property type="entry name" value="Severin"/>
    <property type="match status" value="1"/>
</dbReference>
<dbReference type="InParanoid" id="A0A3Q1HM56"/>
<dbReference type="Gene3D" id="3.40.50.410">
    <property type="entry name" value="von Willebrand factor, type A domain"/>
    <property type="match status" value="1"/>
</dbReference>
<evidence type="ECO:0000313" key="8">
    <source>
        <dbReference type="Ensembl" id="ENSATEP00000008399.1"/>
    </source>
</evidence>
<dbReference type="OMA" id="FFNQNEC"/>
<keyword evidence="3" id="KW-0968">Cytoplasmic vesicle</keyword>
<proteinExistence type="predicted"/>
<accession>A0A3Q1HM56</accession>
<dbReference type="InterPro" id="IPR006900">
    <property type="entry name" value="Sec23/24_helical_dom"/>
</dbReference>
<comment type="subcellular location">
    <subcellularLocation>
        <location evidence="1">Cytoplasmic vesicle</location>
        <location evidence="1">COPII-coated vesicle membrane</location>
        <topology evidence="1">Peripheral membrane protein</topology>
        <orientation evidence="1">Cytoplasmic side</orientation>
    </subcellularLocation>
    <subcellularLocation>
        <location evidence="2">Endoplasmic reticulum membrane</location>
        <topology evidence="2">Peripheral membrane protein</topology>
        <orientation evidence="2">Cytoplasmic side</orientation>
    </subcellularLocation>
</comment>
<dbReference type="GeneTree" id="ENSGT00950000182924"/>
<reference evidence="8" key="1">
    <citation type="submission" date="2021-04" db="EMBL/GenBank/DDBJ databases">
        <authorList>
            <consortium name="Wellcome Sanger Institute Data Sharing"/>
        </authorList>
    </citation>
    <scope>NUCLEOTIDE SEQUENCE [LARGE SCALE GENOMIC DNA]</scope>
</reference>
<dbReference type="Pfam" id="PF04815">
    <property type="entry name" value="Sec23_helical"/>
    <property type="match status" value="1"/>
</dbReference>
<dbReference type="RefSeq" id="XP_026198994.1">
    <property type="nucleotide sequence ID" value="XM_026343209.1"/>
</dbReference>
<dbReference type="SUPFAM" id="SSF81995">
    <property type="entry name" value="beta-sandwich domain of Sec23/24"/>
    <property type="match status" value="1"/>
</dbReference>
<evidence type="ECO:0000259" key="7">
    <source>
        <dbReference type="Pfam" id="PF08033"/>
    </source>
</evidence>
<dbReference type="GO" id="GO:0000149">
    <property type="term" value="F:SNARE binding"/>
    <property type="evidence" value="ECO:0007669"/>
    <property type="project" value="TreeGrafter"/>
</dbReference>
<reference evidence="8" key="3">
    <citation type="submission" date="2025-09" db="UniProtKB">
        <authorList>
            <consortium name="Ensembl"/>
        </authorList>
    </citation>
    <scope>IDENTIFICATION</scope>
</reference>
<dbReference type="SUPFAM" id="SSF81811">
    <property type="entry name" value="Helical domain of Sec23/24"/>
    <property type="match status" value="1"/>
</dbReference>
<feature type="region of interest" description="Disordered" evidence="4">
    <location>
        <begin position="172"/>
        <end position="195"/>
    </location>
</feature>
<dbReference type="PANTHER" id="PTHR13803">
    <property type="entry name" value="SEC24-RELATED PROTEIN"/>
    <property type="match status" value="1"/>
</dbReference>
<feature type="domain" description="Sec23/Sec24 helical" evidence="6">
    <location>
        <begin position="768"/>
        <end position="866"/>
    </location>
</feature>
<dbReference type="OrthoDB" id="49016at2759"/>
<dbReference type="GeneID" id="113150627"/>
<evidence type="ECO:0000256" key="2">
    <source>
        <dbReference type="ARBA" id="ARBA00004397"/>
    </source>
</evidence>
<dbReference type="RefSeq" id="XP_026198995.1">
    <property type="nucleotide sequence ID" value="XM_026343210.1"/>
</dbReference>
<dbReference type="Proteomes" id="UP000265040">
    <property type="component" value="Chromosome 9"/>
</dbReference>
<dbReference type="SUPFAM" id="SSF82754">
    <property type="entry name" value="C-terminal, gelsolin-like domain of Sec23/24"/>
    <property type="match status" value="1"/>
</dbReference>
<evidence type="ECO:0000256" key="4">
    <source>
        <dbReference type="SAM" id="MobiDB-lite"/>
    </source>
</evidence>
<evidence type="ECO:0000256" key="1">
    <source>
        <dbReference type="ARBA" id="ARBA00004299"/>
    </source>
</evidence>
<keyword evidence="9" id="KW-1185">Reference proteome</keyword>
<dbReference type="Gene3D" id="2.60.40.1670">
    <property type="entry name" value="beta-sandwich domain of Sec23/24"/>
    <property type="match status" value="1"/>
</dbReference>
<protein>
    <submittedName>
        <fullName evidence="8">Uncharacterized protein</fullName>
    </submittedName>
</protein>
<organism evidence="8 9">
    <name type="scientific">Anabas testudineus</name>
    <name type="common">Climbing perch</name>
    <name type="synonym">Anthias testudineus</name>
    <dbReference type="NCBI Taxonomy" id="64144"/>
    <lineage>
        <taxon>Eukaryota</taxon>
        <taxon>Metazoa</taxon>
        <taxon>Chordata</taxon>
        <taxon>Craniata</taxon>
        <taxon>Vertebrata</taxon>
        <taxon>Euteleostomi</taxon>
        <taxon>Actinopterygii</taxon>
        <taxon>Neopterygii</taxon>
        <taxon>Teleostei</taxon>
        <taxon>Neoteleostei</taxon>
        <taxon>Acanthomorphata</taxon>
        <taxon>Anabantaria</taxon>
        <taxon>Anabantiformes</taxon>
        <taxon>Anabantoidei</taxon>
        <taxon>Anabantidae</taxon>
        <taxon>Anabas</taxon>
    </lineage>
</organism>
<feature type="domain" description="Sec23/Sec24 beta-sandwich" evidence="7">
    <location>
        <begin position="670"/>
        <end position="754"/>
    </location>
</feature>
<dbReference type="SUPFAM" id="SSF53300">
    <property type="entry name" value="vWA-like"/>
    <property type="match status" value="1"/>
</dbReference>
<dbReference type="AlphaFoldDB" id="A0A3Q1HM56"/>
<dbReference type="GO" id="GO:0030127">
    <property type="term" value="C:COPII vesicle coat"/>
    <property type="evidence" value="ECO:0007669"/>
    <property type="project" value="InterPro"/>
</dbReference>
<dbReference type="InterPro" id="IPR006896">
    <property type="entry name" value="Sec23/24_trunk_dom"/>
</dbReference>
<dbReference type="Pfam" id="PF04811">
    <property type="entry name" value="Sec23_trunk"/>
    <property type="match status" value="1"/>
</dbReference>
<reference evidence="8" key="2">
    <citation type="submission" date="2025-08" db="UniProtKB">
        <authorList>
            <consortium name="Ensembl"/>
        </authorList>
    </citation>
    <scope>IDENTIFICATION</scope>
</reference>
<feature type="compositionally biased region" description="Polar residues" evidence="4">
    <location>
        <begin position="1"/>
        <end position="19"/>
    </location>
</feature>
<dbReference type="InterPro" id="IPR036180">
    <property type="entry name" value="Gelsolin-like_dom_sf"/>
</dbReference>
<feature type="region of interest" description="Disordered" evidence="4">
    <location>
        <begin position="1"/>
        <end position="31"/>
    </location>
</feature>
<dbReference type="Gene3D" id="2.30.30.380">
    <property type="entry name" value="Zn-finger domain of Sec23/24"/>
    <property type="match status" value="1"/>
</dbReference>
<dbReference type="GO" id="GO:0090110">
    <property type="term" value="P:COPII-coated vesicle cargo loading"/>
    <property type="evidence" value="ECO:0007669"/>
    <property type="project" value="TreeGrafter"/>
</dbReference>
<dbReference type="SUPFAM" id="SSF82919">
    <property type="entry name" value="Zn-finger domain of Sec23/24"/>
    <property type="match status" value="1"/>
</dbReference>
<dbReference type="STRING" id="64144.ENSATEP00000008399"/>
<dbReference type="GO" id="GO:0008270">
    <property type="term" value="F:zinc ion binding"/>
    <property type="evidence" value="ECO:0007669"/>
    <property type="project" value="InterPro"/>
</dbReference>
<dbReference type="InterPro" id="IPR012990">
    <property type="entry name" value="Beta-sandwich_Sec23_24"/>
</dbReference>
<dbReference type="InterPro" id="IPR036175">
    <property type="entry name" value="Sec23/24_helical_dom_sf"/>
</dbReference>
<dbReference type="Ensembl" id="ENSATET00000008549.3">
    <property type="protein sequence ID" value="ENSATEP00000008399.1"/>
    <property type="gene ID" value="ENSATEG00000005921.3"/>
</dbReference>
<name>A0A3Q1HM56_ANATE</name>
<dbReference type="Pfam" id="PF08033">
    <property type="entry name" value="Sec23_BS"/>
    <property type="match status" value="1"/>
</dbReference>